<dbReference type="Proteomes" id="UP000195521">
    <property type="component" value="Unassembled WGS sequence"/>
</dbReference>
<keyword evidence="1" id="KW-0812">Transmembrane</keyword>
<dbReference type="RefSeq" id="XP_028542985.1">
    <property type="nucleotide sequence ID" value="XM_028687184.1"/>
</dbReference>
<dbReference type="AlphaFoldDB" id="A0A1Y1JD29"/>
<keyword evidence="3" id="KW-1185">Reference proteome</keyword>
<accession>A0A1Y1JD29</accession>
<dbReference type="EMBL" id="BDQF01000008">
    <property type="protein sequence ID" value="GAW80396.1"/>
    <property type="molecule type" value="Genomic_DNA"/>
</dbReference>
<sequence length="751" mass="88836">MKERYLINNIVIKNFTTKRHSHCLYKKGDDGESWLMRLYKFSKCYKDLSNVEYYNNSKRSLYMGYTSDKGVKIRNIKRRIHKYKIMQNFKLTLFTCVSLFFVFCWIACLIVYNNKNHVECTISYTDCPIVLHKDISSFFNNSQINELKKEHVLKVYSAMKHIQMKMDISQAKAEEEKFRLIKKKKYTLLMTDKVKCTDCQVVYSIPKDETFDDIFNFEKANKCTKTVGTQHCVNVNDNENIIRNKRIHLYKRYTGHVRNTDMFENLKKQKRYIENAFKGFYMGEKIIIGDKIKYVYPFLNDYVCNLDYFFLHKSDGERIPVNEEPLGGWNFLLEKSEHICSSTYRKMFGKSTFYWLCPEFYEKKKNSREFKIAFMMKHMLNFEGAGPSEKNKHIIEMSKSSATVSRYNHFGYISNKLTFPFKIDIYNRFQPPDNEFLKQDLFEKIYKAFFCTHRGNSCAGKTNIDNKINYEQTGVLHKEVDVSKLASFFYPSYEDWGIASSGTGVEKLKEVDQLKSDEKLKEVDQLESDEKLKEVDQLESDEKLKEVDQLESDEKLKEVDQLESDEKLKEVDQLESDEKLKEVDQLKSDEKDYPFSHENVCETNCSVNERTLHVEDEKGGNVKRVLIEEVIMSKFRKSEKEEKLQNKFEKELIIVSSSIFFGIMKNMLRMVIFFLCILLVMILALVTFYVLINRGTDTSIILKNQYDMEEMPTYLKRISKHILRNGIGNINKVVNADRAYFRSHRHISNPF</sequence>
<evidence type="ECO:0000256" key="1">
    <source>
        <dbReference type="SAM" id="Phobius"/>
    </source>
</evidence>
<evidence type="ECO:0000313" key="2">
    <source>
        <dbReference type="EMBL" id="GAW80396.1"/>
    </source>
</evidence>
<organism evidence="2 3">
    <name type="scientific">Plasmodium gonderi</name>
    <dbReference type="NCBI Taxonomy" id="77519"/>
    <lineage>
        <taxon>Eukaryota</taxon>
        <taxon>Sar</taxon>
        <taxon>Alveolata</taxon>
        <taxon>Apicomplexa</taxon>
        <taxon>Aconoidasida</taxon>
        <taxon>Haemosporida</taxon>
        <taxon>Plasmodiidae</taxon>
        <taxon>Plasmodium</taxon>
        <taxon>Plasmodium (Plasmodium)</taxon>
    </lineage>
</organism>
<feature type="transmembrane region" description="Helical" evidence="1">
    <location>
        <begin position="667"/>
        <end position="692"/>
    </location>
</feature>
<dbReference type="OMA" id="SIMQMVN"/>
<dbReference type="GeneID" id="39747109"/>
<keyword evidence="1" id="KW-1133">Transmembrane helix</keyword>
<keyword evidence="1" id="KW-0472">Membrane</keyword>
<gene>
    <name evidence="2" type="ORF">PGO_073110</name>
</gene>
<proteinExistence type="predicted"/>
<feature type="transmembrane region" description="Helical" evidence="1">
    <location>
        <begin position="91"/>
        <end position="112"/>
    </location>
</feature>
<name>A0A1Y1JD29_PLAGO</name>
<reference evidence="3" key="1">
    <citation type="submission" date="2017-04" db="EMBL/GenBank/DDBJ databases">
        <title>Plasmodium gonderi genome.</title>
        <authorList>
            <person name="Arisue N."/>
            <person name="Honma H."/>
            <person name="Kawai S."/>
            <person name="Tougan T."/>
            <person name="Tanabe K."/>
            <person name="Horii T."/>
        </authorList>
    </citation>
    <scope>NUCLEOTIDE SEQUENCE [LARGE SCALE GENOMIC DNA]</scope>
    <source>
        <strain evidence="3">ATCC 30045</strain>
    </source>
</reference>
<evidence type="ECO:0000313" key="3">
    <source>
        <dbReference type="Proteomes" id="UP000195521"/>
    </source>
</evidence>
<comment type="caution">
    <text evidence="2">The sequence shown here is derived from an EMBL/GenBank/DDBJ whole genome shotgun (WGS) entry which is preliminary data.</text>
</comment>
<protein>
    <submittedName>
        <fullName evidence="2">Uncharacterized protein</fullName>
    </submittedName>
</protein>
<dbReference type="OrthoDB" id="372153at2759"/>